<evidence type="ECO:0000256" key="2">
    <source>
        <dbReference type="ARBA" id="ARBA00023134"/>
    </source>
</evidence>
<dbReference type="InterPro" id="IPR027417">
    <property type="entry name" value="P-loop_NTPase"/>
</dbReference>
<feature type="non-terminal residue" evidence="3">
    <location>
        <position position="155"/>
    </location>
</feature>
<dbReference type="SMART" id="SM00175">
    <property type="entry name" value="RAB"/>
    <property type="match status" value="1"/>
</dbReference>
<dbReference type="AlphaFoldDB" id="A0A6A6IV04"/>
<protein>
    <submittedName>
        <fullName evidence="3">P-loop containing nucleoside triphosphate hydrolase protein</fullName>
    </submittedName>
</protein>
<dbReference type="InterPro" id="IPR001806">
    <property type="entry name" value="Small_GTPase"/>
</dbReference>
<dbReference type="SMART" id="SM00173">
    <property type="entry name" value="RAS"/>
    <property type="match status" value="1"/>
</dbReference>
<dbReference type="PROSITE" id="PS51419">
    <property type="entry name" value="RAB"/>
    <property type="match status" value="1"/>
</dbReference>
<keyword evidence="3" id="KW-0378">Hydrolase</keyword>
<evidence type="ECO:0000313" key="4">
    <source>
        <dbReference type="Proteomes" id="UP000800094"/>
    </source>
</evidence>
<dbReference type="RefSeq" id="XP_033689220.1">
    <property type="nucleotide sequence ID" value="XM_033822624.1"/>
</dbReference>
<keyword evidence="1" id="KW-0547">Nucleotide-binding</keyword>
<dbReference type="PROSITE" id="PS51421">
    <property type="entry name" value="RAS"/>
    <property type="match status" value="1"/>
</dbReference>
<sequence>RLVVIGQCGVGKTALIKKFTKDEFIEEYKCTAKDSTEDSKLTLGLWTYTVKITNIGSEDAYRDNTIRDSNSFLLVYDTCNQSSLKKIPVLFPKIHEARVAIEGGSLNSTSIAPPLPSVVVVGTKSNRIDERKVTTKKGRMVAKGLDCEFCEVTAK</sequence>
<reference evidence="3" key="1">
    <citation type="journal article" date="2020" name="Stud. Mycol.">
        <title>101 Dothideomycetes genomes: a test case for predicting lifestyles and emergence of pathogens.</title>
        <authorList>
            <person name="Haridas S."/>
            <person name="Albert R."/>
            <person name="Binder M."/>
            <person name="Bloem J."/>
            <person name="Labutti K."/>
            <person name="Salamov A."/>
            <person name="Andreopoulos B."/>
            <person name="Baker S."/>
            <person name="Barry K."/>
            <person name="Bills G."/>
            <person name="Bluhm B."/>
            <person name="Cannon C."/>
            <person name="Castanera R."/>
            <person name="Culley D."/>
            <person name="Daum C."/>
            <person name="Ezra D."/>
            <person name="Gonzalez J."/>
            <person name="Henrissat B."/>
            <person name="Kuo A."/>
            <person name="Liang C."/>
            <person name="Lipzen A."/>
            <person name="Lutzoni F."/>
            <person name="Magnuson J."/>
            <person name="Mondo S."/>
            <person name="Nolan M."/>
            <person name="Ohm R."/>
            <person name="Pangilinan J."/>
            <person name="Park H.-J."/>
            <person name="Ramirez L."/>
            <person name="Alfaro M."/>
            <person name="Sun H."/>
            <person name="Tritt A."/>
            <person name="Yoshinaga Y."/>
            <person name="Zwiers L.-H."/>
            <person name="Turgeon B."/>
            <person name="Goodwin S."/>
            <person name="Spatafora J."/>
            <person name="Crous P."/>
            <person name="Grigoriev I."/>
        </authorList>
    </citation>
    <scope>NUCLEOTIDE SEQUENCE</scope>
    <source>
        <strain evidence="3">CBS 122368</strain>
    </source>
</reference>
<dbReference type="Proteomes" id="UP000800094">
    <property type="component" value="Unassembled WGS sequence"/>
</dbReference>
<dbReference type="PANTHER" id="PTHR24070">
    <property type="entry name" value="RAS, DI-RAS, AND RHEB FAMILY MEMBERS OF SMALL GTPASE SUPERFAMILY"/>
    <property type="match status" value="1"/>
</dbReference>
<dbReference type="GO" id="GO:0003924">
    <property type="term" value="F:GTPase activity"/>
    <property type="evidence" value="ECO:0007669"/>
    <property type="project" value="InterPro"/>
</dbReference>
<dbReference type="GeneID" id="54575954"/>
<dbReference type="Pfam" id="PF00071">
    <property type="entry name" value="Ras"/>
    <property type="match status" value="1"/>
</dbReference>
<dbReference type="Gene3D" id="3.40.50.300">
    <property type="entry name" value="P-loop containing nucleotide triphosphate hydrolases"/>
    <property type="match status" value="1"/>
</dbReference>
<proteinExistence type="predicted"/>
<dbReference type="GO" id="GO:0007165">
    <property type="term" value="P:signal transduction"/>
    <property type="evidence" value="ECO:0007669"/>
    <property type="project" value="InterPro"/>
</dbReference>
<accession>A0A6A6IV04</accession>
<dbReference type="InterPro" id="IPR020849">
    <property type="entry name" value="Small_GTPase_Ras-type"/>
</dbReference>
<feature type="non-terminal residue" evidence="3">
    <location>
        <position position="1"/>
    </location>
</feature>
<dbReference type="GO" id="GO:0016020">
    <property type="term" value="C:membrane"/>
    <property type="evidence" value="ECO:0007669"/>
    <property type="project" value="InterPro"/>
</dbReference>
<organism evidence="3 4">
    <name type="scientific">Trematosphaeria pertusa</name>
    <dbReference type="NCBI Taxonomy" id="390896"/>
    <lineage>
        <taxon>Eukaryota</taxon>
        <taxon>Fungi</taxon>
        <taxon>Dikarya</taxon>
        <taxon>Ascomycota</taxon>
        <taxon>Pezizomycotina</taxon>
        <taxon>Dothideomycetes</taxon>
        <taxon>Pleosporomycetidae</taxon>
        <taxon>Pleosporales</taxon>
        <taxon>Massarineae</taxon>
        <taxon>Trematosphaeriaceae</taxon>
        <taxon>Trematosphaeria</taxon>
    </lineage>
</organism>
<dbReference type="SUPFAM" id="SSF52540">
    <property type="entry name" value="P-loop containing nucleoside triphosphate hydrolases"/>
    <property type="match status" value="1"/>
</dbReference>
<evidence type="ECO:0000313" key="3">
    <source>
        <dbReference type="EMBL" id="KAF2254216.1"/>
    </source>
</evidence>
<dbReference type="OrthoDB" id="3745421at2759"/>
<keyword evidence="4" id="KW-1185">Reference proteome</keyword>
<keyword evidence="2" id="KW-0342">GTP-binding</keyword>
<name>A0A6A6IV04_9PLEO</name>
<evidence type="ECO:0000256" key="1">
    <source>
        <dbReference type="ARBA" id="ARBA00022741"/>
    </source>
</evidence>
<gene>
    <name evidence="3" type="ORF">BU26DRAFT_385316</name>
</gene>
<dbReference type="EMBL" id="ML987190">
    <property type="protein sequence ID" value="KAF2254216.1"/>
    <property type="molecule type" value="Genomic_DNA"/>
</dbReference>
<dbReference type="GO" id="GO:0005525">
    <property type="term" value="F:GTP binding"/>
    <property type="evidence" value="ECO:0007669"/>
    <property type="project" value="UniProtKB-KW"/>
</dbReference>